<gene>
    <name evidence="2" type="ORF">SAMN05444586_1008120</name>
</gene>
<dbReference type="InterPro" id="IPR028973">
    <property type="entry name" value="PhnB-like"/>
</dbReference>
<protein>
    <submittedName>
        <fullName evidence="2">3-demethylubiquinone-9 3-methyltransferase</fullName>
    </submittedName>
</protein>
<keyword evidence="2" id="KW-0489">Methyltransferase</keyword>
<keyword evidence="3" id="KW-1185">Reference proteome</keyword>
<dbReference type="AlphaFoldDB" id="A0A1I6SUS0"/>
<dbReference type="InterPro" id="IPR009725">
    <property type="entry name" value="3_dmu_93_MTrfase"/>
</dbReference>
<evidence type="ECO:0000259" key="1">
    <source>
        <dbReference type="Pfam" id="PF06983"/>
    </source>
</evidence>
<dbReference type="Proteomes" id="UP000182827">
    <property type="component" value="Unassembled WGS sequence"/>
</dbReference>
<dbReference type="Pfam" id="PF06983">
    <property type="entry name" value="3-dmu-9_3-mt"/>
    <property type="match status" value="1"/>
</dbReference>
<dbReference type="SUPFAM" id="SSF54593">
    <property type="entry name" value="Glyoxalase/Bleomycin resistance protein/Dihydroxybiphenyl dioxygenase"/>
    <property type="match status" value="1"/>
</dbReference>
<keyword evidence="2" id="KW-0808">Transferase</keyword>
<reference evidence="3" key="1">
    <citation type="submission" date="2016-10" db="EMBL/GenBank/DDBJ databases">
        <authorList>
            <person name="Varghese N."/>
            <person name="Submissions S."/>
        </authorList>
    </citation>
    <scope>NUCLEOTIDE SEQUENCE [LARGE SCALE GENOMIC DNA]</scope>
    <source>
        <strain evidence="3">ANC 5076</strain>
    </source>
</reference>
<dbReference type="EMBL" id="FOZU01000008">
    <property type="protein sequence ID" value="SFS80632.1"/>
    <property type="molecule type" value="Genomic_DNA"/>
</dbReference>
<sequence length="119" mass="13632">MYCSSYQGQCLAALNFYQTLFKNFQSQGVLKYSEGEYVGQIKYAQFTANDLTLMAIDSGTQQNFEFSEAVSLVIECKDQAEIDYYWNAITLHGPEDQYSWVKINLVSVGKLSRKIYGKF</sequence>
<dbReference type="InterPro" id="IPR029068">
    <property type="entry name" value="Glyas_Bleomycin-R_OHBP_Dase"/>
</dbReference>
<accession>A0A1I6SUS0</accession>
<keyword evidence="2" id="KW-0830">Ubiquinone</keyword>
<dbReference type="Gene3D" id="3.10.180.10">
    <property type="entry name" value="2,3-Dihydroxybiphenyl 1,2-Dioxygenase, domain 1"/>
    <property type="match status" value="1"/>
</dbReference>
<feature type="domain" description="PhnB-like" evidence="1">
    <location>
        <begin position="5"/>
        <end position="102"/>
    </location>
</feature>
<evidence type="ECO:0000313" key="3">
    <source>
        <dbReference type="Proteomes" id="UP000182827"/>
    </source>
</evidence>
<dbReference type="PANTHER" id="PTHR33990">
    <property type="entry name" value="PROTEIN YJDN-RELATED"/>
    <property type="match status" value="1"/>
</dbReference>
<proteinExistence type="predicted"/>
<dbReference type="GO" id="GO:0008168">
    <property type="term" value="F:methyltransferase activity"/>
    <property type="evidence" value="ECO:0007669"/>
    <property type="project" value="UniProtKB-KW"/>
</dbReference>
<dbReference type="PIRSF" id="PIRSF021700">
    <property type="entry name" value="3_dmu_93_MTrfase"/>
    <property type="match status" value="1"/>
</dbReference>
<name>A0A1I6SUS0_9GAMM</name>
<organism evidence="2 3">
    <name type="scientific">Acinetobacter bohemicus</name>
    <dbReference type="NCBI Taxonomy" id="1435036"/>
    <lineage>
        <taxon>Bacteria</taxon>
        <taxon>Pseudomonadati</taxon>
        <taxon>Pseudomonadota</taxon>
        <taxon>Gammaproteobacteria</taxon>
        <taxon>Moraxellales</taxon>
        <taxon>Moraxellaceae</taxon>
        <taxon>Acinetobacter</taxon>
    </lineage>
</organism>
<dbReference type="GO" id="GO:0032259">
    <property type="term" value="P:methylation"/>
    <property type="evidence" value="ECO:0007669"/>
    <property type="project" value="UniProtKB-KW"/>
</dbReference>
<evidence type="ECO:0000313" key="2">
    <source>
        <dbReference type="EMBL" id="SFS80632.1"/>
    </source>
</evidence>